<protein>
    <recommendedName>
        <fullName evidence="3">DUF2961 domain-containing protein</fullName>
    </recommendedName>
</protein>
<proteinExistence type="predicted"/>
<evidence type="ECO:0000313" key="2">
    <source>
        <dbReference type="Proteomes" id="UP000235826"/>
    </source>
</evidence>
<dbReference type="EMBL" id="CP025791">
    <property type="protein sequence ID" value="AUP77673.1"/>
    <property type="molecule type" value="Genomic_DNA"/>
</dbReference>
<reference evidence="1 2" key="1">
    <citation type="submission" date="2018-01" db="EMBL/GenBank/DDBJ databases">
        <title>Complete genome sequence of Flavivirga eckloniae ECD14 isolated from seaweed Ecklonia cava.</title>
        <authorList>
            <person name="Lee J.H."/>
            <person name="Baik K.S."/>
            <person name="Seong C.N."/>
        </authorList>
    </citation>
    <scope>NUCLEOTIDE SEQUENCE [LARGE SCALE GENOMIC DNA]</scope>
    <source>
        <strain evidence="1 2">ECD14</strain>
    </source>
</reference>
<sequence length="335" mass="39460">MKFILINSVLVIFCHLNVMGQIYNYQEDVKTKSIWESTIVKANSSKVFTEIEGPGIIKKLWLTTFPSNDKENIELAKNVIINIYWENSESAAVSVPLADFFCQPLKLQAIENHFFHSTNNQLLFASTIPMPFRKTARLEVKNSLDKEFELFFGIDIESKVIEKDAMYLHTYWQNSIDLSADEPFLILPELNGKGRYLGTHLSLYQRNPFKNWPWYTRPVTIFLDSKSNNQKPSLYIKTLDDFFGSAWWDREDEHNTYTYQYIGRPLVETDKHNNLKIVLYRYHIQEPLWFKESIKIEIGKNWNWGNQKIESGNWTTTSFLYLNEPSNEFNLKGKY</sequence>
<organism evidence="1 2">
    <name type="scientific">Flavivirga eckloniae</name>
    <dbReference type="NCBI Taxonomy" id="1803846"/>
    <lineage>
        <taxon>Bacteria</taxon>
        <taxon>Pseudomonadati</taxon>
        <taxon>Bacteroidota</taxon>
        <taxon>Flavobacteriia</taxon>
        <taxon>Flavobacteriales</taxon>
        <taxon>Flavobacteriaceae</taxon>
        <taxon>Flavivirga</taxon>
    </lineage>
</organism>
<name>A0A2K9PKT4_9FLAO</name>
<dbReference type="AlphaFoldDB" id="A0A2K9PKT4"/>
<evidence type="ECO:0008006" key="3">
    <source>
        <dbReference type="Google" id="ProtNLM"/>
    </source>
</evidence>
<evidence type="ECO:0000313" key="1">
    <source>
        <dbReference type="EMBL" id="AUP77673.1"/>
    </source>
</evidence>
<dbReference type="InterPro" id="IPR021345">
    <property type="entry name" value="DUF2961"/>
</dbReference>
<dbReference type="Proteomes" id="UP000235826">
    <property type="component" value="Chromosome"/>
</dbReference>
<gene>
    <name evidence="1" type="ORF">C1H87_02660</name>
</gene>
<dbReference type="Pfam" id="PF11175">
    <property type="entry name" value="DUF2961"/>
    <property type="match status" value="1"/>
</dbReference>
<dbReference type="KEGG" id="fek:C1H87_02660"/>
<accession>A0A2K9PKT4</accession>
<dbReference type="Gene3D" id="2.60.120.1390">
    <property type="match status" value="1"/>
</dbReference>
<keyword evidence="2" id="KW-1185">Reference proteome</keyword>